<evidence type="ECO:0000256" key="1">
    <source>
        <dbReference type="ARBA" id="ARBA00023015"/>
    </source>
</evidence>
<gene>
    <name evidence="5" type="ORF">ACFQ5X_36535</name>
</gene>
<evidence type="ECO:0000313" key="5">
    <source>
        <dbReference type="EMBL" id="MFD1311306.1"/>
    </source>
</evidence>
<dbReference type="PROSITE" id="PS50995">
    <property type="entry name" value="HTH_MARR_2"/>
    <property type="match status" value="1"/>
</dbReference>
<organism evidence="5 6">
    <name type="scientific">Streptomyces kaempferi</name>
    <dbReference type="NCBI Taxonomy" id="333725"/>
    <lineage>
        <taxon>Bacteria</taxon>
        <taxon>Bacillati</taxon>
        <taxon>Actinomycetota</taxon>
        <taxon>Actinomycetes</taxon>
        <taxon>Kitasatosporales</taxon>
        <taxon>Streptomycetaceae</taxon>
        <taxon>Streptomyces</taxon>
    </lineage>
</organism>
<dbReference type="InterPro" id="IPR036388">
    <property type="entry name" value="WH-like_DNA-bd_sf"/>
</dbReference>
<keyword evidence="1" id="KW-0805">Transcription regulation</keyword>
<comment type="caution">
    <text evidence="5">The sequence shown here is derived from an EMBL/GenBank/DDBJ whole genome shotgun (WGS) entry which is preliminary data.</text>
</comment>
<reference evidence="6" key="1">
    <citation type="journal article" date="2019" name="Int. J. Syst. Evol. Microbiol.">
        <title>The Global Catalogue of Microorganisms (GCM) 10K type strain sequencing project: providing services to taxonomists for standard genome sequencing and annotation.</title>
        <authorList>
            <consortium name="The Broad Institute Genomics Platform"/>
            <consortium name="The Broad Institute Genome Sequencing Center for Infectious Disease"/>
            <person name="Wu L."/>
            <person name="Ma J."/>
        </authorList>
    </citation>
    <scope>NUCLEOTIDE SEQUENCE [LARGE SCALE GENOMIC DNA]</scope>
    <source>
        <strain evidence="6">CGMCC 4.7020</strain>
    </source>
</reference>
<keyword evidence="2" id="KW-0238">DNA-binding</keyword>
<dbReference type="InterPro" id="IPR036390">
    <property type="entry name" value="WH_DNA-bd_sf"/>
</dbReference>
<dbReference type="InterPro" id="IPR023187">
    <property type="entry name" value="Tscrpt_reg_MarR-type_CS"/>
</dbReference>
<dbReference type="InterPro" id="IPR000835">
    <property type="entry name" value="HTH_MarR-typ"/>
</dbReference>
<proteinExistence type="predicted"/>
<evidence type="ECO:0000259" key="4">
    <source>
        <dbReference type="PROSITE" id="PS50995"/>
    </source>
</evidence>
<evidence type="ECO:0000256" key="2">
    <source>
        <dbReference type="ARBA" id="ARBA00023125"/>
    </source>
</evidence>
<evidence type="ECO:0000256" key="3">
    <source>
        <dbReference type="ARBA" id="ARBA00023163"/>
    </source>
</evidence>
<sequence length="172" mass="18740">MVVELVSRMLRRMARSPGAELALLLLGGFQSMVDDVHGELARRGHPGVRASHEFALRAIDEGADTASELGRRLSVSKQGAARTIAALEKLGYVEREDDPSDGRLKRLRVTGRGHDMMTLGASLFDDVRERWAAHMGLAQLESLETHLARFVAGRPSSVDAAARLNEDLGEVT</sequence>
<keyword evidence="3" id="KW-0804">Transcription</keyword>
<name>A0ABW3XR19_9ACTN</name>
<dbReference type="SMART" id="SM00347">
    <property type="entry name" value="HTH_MARR"/>
    <property type="match status" value="1"/>
</dbReference>
<dbReference type="Proteomes" id="UP001597058">
    <property type="component" value="Unassembled WGS sequence"/>
</dbReference>
<dbReference type="PROSITE" id="PS01117">
    <property type="entry name" value="HTH_MARR_1"/>
    <property type="match status" value="1"/>
</dbReference>
<dbReference type="Pfam" id="PF12802">
    <property type="entry name" value="MarR_2"/>
    <property type="match status" value="1"/>
</dbReference>
<feature type="domain" description="HTH marR-type" evidence="4">
    <location>
        <begin position="1"/>
        <end position="152"/>
    </location>
</feature>
<dbReference type="SUPFAM" id="SSF46785">
    <property type="entry name" value="Winged helix' DNA-binding domain"/>
    <property type="match status" value="1"/>
</dbReference>
<dbReference type="PRINTS" id="PR00598">
    <property type="entry name" value="HTHMARR"/>
</dbReference>
<dbReference type="PANTHER" id="PTHR33164:SF43">
    <property type="entry name" value="HTH-TYPE TRANSCRIPTIONAL REPRESSOR YETL"/>
    <property type="match status" value="1"/>
</dbReference>
<protein>
    <submittedName>
        <fullName evidence="5">MarR family winged helix-turn-helix transcriptional regulator</fullName>
    </submittedName>
</protein>
<dbReference type="PANTHER" id="PTHR33164">
    <property type="entry name" value="TRANSCRIPTIONAL REGULATOR, MARR FAMILY"/>
    <property type="match status" value="1"/>
</dbReference>
<evidence type="ECO:0000313" key="6">
    <source>
        <dbReference type="Proteomes" id="UP001597058"/>
    </source>
</evidence>
<dbReference type="InterPro" id="IPR039422">
    <property type="entry name" value="MarR/SlyA-like"/>
</dbReference>
<dbReference type="EMBL" id="JBHTMM010000075">
    <property type="protein sequence ID" value="MFD1311306.1"/>
    <property type="molecule type" value="Genomic_DNA"/>
</dbReference>
<dbReference type="RefSeq" id="WP_381330144.1">
    <property type="nucleotide sequence ID" value="NZ_JBHTMM010000075.1"/>
</dbReference>
<accession>A0ABW3XR19</accession>
<keyword evidence="6" id="KW-1185">Reference proteome</keyword>
<dbReference type="Gene3D" id="1.10.10.10">
    <property type="entry name" value="Winged helix-like DNA-binding domain superfamily/Winged helix DNA-binding domain"/>
    <property type="match status" value="1"/>
</dbReference>